<dbReference type="PRINTS" id="PR01314">
    <property type="entry name" value="P2X7RECEPTOR"/>
</dbReference>
<sequence length="168" mass="19332">MIETVSEQRLRELFVTMLEKYPSLVFDVLEPAPDRPDHGHPPPAGEGVPDWCICGKCRIMRKTIEEVCCRKATCLTLLADFEVLILDEAVVSLARKYRQDMIRADDEADDNNRANRHAAYRQFILWVHGRLGAGQRRVIPSCCVWKIRDKFPDAWGQYTGFKPDHFGD</sequence>
<dbReference type="Proteomes" id="UP001374579">
    <property type="component" value="Unassembled WGS sequence"/>
</dbReference>
<keyword evidence="3" id="KW-1185">Reference proteome</keyword>
<reference evidence="2 3" key="1">
    <citation type="submission" date="2024-02" db="EMBL/GenBank/DDBJ databases">
        <title>Chromosome-scale genome assembly of the rough periwinkle Littorina saxatilis.</title>
        <authorList>
            <person name="De Jode A."/>
            <person name="Faria R."/>
            <person name="Formenti G."/>
            <person name="Sims Y."/>
            <person name="Smith T.P."/>
            <person name="Tracey A."/>
            <person name="Wood J.M.D."/>
            <person name="Zagrodzka Z.B."/>
            <person name="Johannesson K."/>
            <person name="Butlin R.K."/>
            <person name="Leder E.H."/>
        </authorList>
    </citation>
    <scope>NUCLEOTIDE SEQUENCE [LARGE SCALE GENOMIC DNA]</scope>
    <source>
        <strain evidence="2">Snail1</strain>
        <tissue evidence="2">Muscle</tissue>
    </source>
</reference>
<protein>
    <recommendedName>
        <fullName evidence="1">P2X purinoreceptor 7 intracellular domain-containing protein</fullName>
    </recommendedName>
</protein>
<feature type="domain" description="P2X purinoreceptor 7 intracellular" evidence="1">
    <location>
        <begin position="46"/>
        <end position="162"/>
    </location>
</feature>
<evidence type="ECO:0000313" key="3">
    <source>
        <dbReference type="Proteomes" id="UP001374579"/>
    </source>
</evidence>
<proteinExistence type="predicted"/>
<dbReference type="PANTHER" id="PTHR36981">
    <property type="entry name" value="ZGC:195170"/>
    <property type="match status" value="1"/>
</dbReference>
<organism evidence="2 3">
    <name type="scientific">Littorina saxatilis</name>
    <dbReference type="NCBI Taxonomy" id="31220"/>
    <lineage>
        <taxon>Eukaryota</taxon>
        <taxon>Metazoa</taxon>
        <taxon>Spiralia</taxon>
        <taxon>Lophotrochozoa</taxon>
        <taxon>Mollusca</taxon>
        <taxon>Gastropoda</taxon>
        <taxon>Caenogastropoda</taxon>
        <taxon>Littorinimorpha</taxon>
        <taxon>Littorinoidea</taxon>
        <taxon>Littorinidae</taxon>
        <taxon>Littorina</taxon>
    </lineage>
</organism>
<evidence type="ECO:0000313" key="2">
    <source>
        <dbReference type="EMBL" id="KAK7089787.1"/>
    </source>
</evidence>
<comment type="caution">
    <text evidence="2">The sequence shown here is derived from an EMBL/GenBank/DDBJ whole genome shotgun (WGS) entry which is preliminary data.</text>
</comment>
<dbReference type="GO" id="GO:0005216">
    <property type="term" value="F:monoatomic ion channel activity"/>
    <property type="evidence" value="ECO:0007669"/>
    <property type="project" value="InterPro"/>
</dbReference>
<name>A0AAN9AMT6_9CAEN</name>
<evidence type="ECO:0000259" key="1">
    <source>
        <dbReference type="Pfam" id="PF20478"/>
    </source>
</evidence>
<dbReference type="EMBL" id="JBAMIC010000548">
    <property type="protein sequence ID" value="KAK7089787.1"/>
    <property type="molecule type" value="Genomic_DNA"/>
</dbReference>
<dbReference type="InterPro" id="IPR046815">
    <property type="entry name" value="P2RX7_C"/>
</dbReference>
<dbReference type="GO" id="GO:0001614">
    <property type="term" value="F:purinergic nucleotide receptor activity"/>
    <property type="evidence" value="ECO:0007669"/>
    <property type="project" value="InterPro"/>
</dbReference>
<gene>
    <name evidence="2" type="ORF">V1264_024155</name>
</gene>
<dbReference type="GO" id="GO:0005524">
    <property type="term" value="F:ATP binding"/>
    <property type="evidence" value="ECO:0007669"/>
    <property type="project" value="InterPro"/>
</dbReference>
<dbReference type="InterPro" id="IPR003050">
    <property type="entry name" value="P2X7_purinoceptor"/>
</dbReference>
<dbReference type="Pfam" id="PF20478">
    <property type="entry name" value="P2RX7_C"/>
    <property type="match status" value="1"/>
</dbReference>
<dbReference type="PANTHER" id="PTHR36981:SF3">
    <property type="entry name" value="UBIQUITIN-LIKE PROTEASE FAMILY PROFILE DOMAIN-CONTAINING PROTEIN"/>
    <property type="match status" value="1"/>
</dbReference>
<accession>A0AAN9AMT6</accession>
<dbReference type="AlphaFoldDB" id="A0AAN9AMT6"/>
<dbReference type="GO" id="GO:0016020">
    <property type="term" value="C:membrane"/>
    <property type="evidence" value="ECO:0007669"/>
    <property type="project" value="InterPro"/>
</dbReference>